<dbReference type="Pfam" id="PF04773">
    <property type="entry name" value="FecR"/>
    <property type="match status" value="1"/>
</dbReference>
<name>A0A423II77_9PSED</name>
<evidence type="ECO:0000313" key="4">
    <source>
        <dbReference type="EMBL" id="RON25141.1"/>
    </source>
</evidence>
<keyword evidence="1" id="KW-0472">Membrane</keyword>
<dbReference type="PANTHER" id="PTHR30273">
    <property type="entry name" value="PERIPLASMIC SIGNAL SENSOR AND SIGMA FACTOR ACTIVATOR FECR-RELATED"/>
    <property type="match status" value="1"/>
</dbReference>
<evidence type="ECO:0000256" key="1">
    <source>
        <dbReference type="SAM" id="Phobius"/>
    </source>
</evidence>
<feature type="domain" description="FecR protein" evidence="2">
    <location>
        <begin position="117"/>
        <end position="209"/>
    </location>
</feature>
<feature type="transmembrane region" description="Helical" evidence="1">
    <location>
        <begin position="86"/>
        <end position="108"/>
    </location>
</feature>
<dbReference type="PIRSF" id="PIRSF018266">
    <property type="entry name" value="FecR"/>
    <property type="match status" value="1"/>
</dbReference>
<sequence>MTDTRDCACGHATVRDDAARWFVRMQEPAVDVVEYRRFEAWLGEHPQHRKEFEVLQGLWTAADLVPAARLQALCENPPARKTRQSWVRYAVAASVVTVALGLGLFSGLHHPAPYTAEYSTALGERRHVALPDGSIIDMNSRSRLQVNFEKERRGVELIEGEAMFSVEHDTSRPFVIDAGNGQVTVTGTRFDVRRDLSETRVAVEQGTVKVQGQGADFVSLSAGLGTRIDAQGTVATAYAVNPAELTAWRSGKLVFNNASLSEVAAEVSRYREKPLTVGSDKVGNLRLTSVFKSDNTDALLKALPSILPVAVRTLDDGSQEIISN</sequence>
<keyword evidence="1" id="KW-1133">Transmembrane helix</keyword>
<dbReference type="InterPro" id="IPR032623">
    <property type="entry name" value="FecR_N"/>
</dbReference>
<dbReference type="Proteomes" id="UP000285636">
    <property type="component" value="Unassembled WGS sequence"/>
</dbReference>
<organism evidence="4 5">
    <name type="scientific">Pseudomonas brassicacearum</name>
    <dbReference type="NCBI Taxonomy" id="930166"/>
    <lineage>
        <taxon>Bacteria</taxon>
        <taxon>Pseudomonadati</taxon>
        <taxon>Pseudomonadota</taxon>
        <taxon>Gammaproteobacteria</taxon>
        <taxon>Pseudomonadales</taxon>
        <taxon>Pseudomonadaceae</taxon>
        <taxon>Pseudomonas</taxon>
    </lineage>
</organism>
<comment type="caution">
    <text evidence="4">The sequence shown here is derived from an EMBL/GenBank/DDBJ whole genome shotgun (WGS) entry which is preliminary data.</text>
</comment>
<dbReference type="PANTHER" id="PTHR30273:SF2">
    <property type="entry name" value="PROTEIN FECR"/>
    <property type="match status" value="1"/>
</dbReference>
<keyword evidence="1" id="KW-0812">Transmembrane</keyword>
<protein>
    <submittedName>
        <fullName evidence="4">Peptide ABC transporter substrate-binding protein</fullName>
    </submittedName>
</protein>
<dbReference type="Gene3D" id="3.55.50.30">
    <property type="match status" value="1"/>
</dbReference>
<dbReference type="AlphaFoldDB" id="A0A423II77"/>
<evidence type="ECO:0000259" key="2">
    <source>
        <dbReference type="Pfam" id="PF04773"/>
    </source>
</evidence>
<dbReference type="Pfam" id="PF16220">
    <property type="entry name" value="DUF4880"/>
    <property type="match status" value="1"/>
</dbReference>
<dbReference type="RefSeq" id="WP_123432471.1">
    <property type="nucleotide sequence ID" value="NZ_MOBK01000001.1"/>
</dbReference>
<feature type="domain" description="FecR N-terminal" evidence="3">
    <location>
        <begin position="16"/>
        <end position="54"/>
    </location>
</feature>
<accession>A0A423II77</accession>
<dbReference type="InterPro" id="IPR006860">
    <property type="entry name" value="FecR"/>
</dbReference>
<gene>
    <name evidence="4" type="ORF">BK660_05620</name>
</gene>
<dbReference type="Gene3D" id="2.60.120.1440">
    <property type="match status" value="1"/>
</dbReference>
<evidence type="ECO:0000313" key="5">
    <source>
        <dbReference type="Proteomes" id="UP000285636"/>
    </source>
</evidence>
<dbReference type="InterPro" id="IPR012373">
    <property type="entry name" value="Ferrdict_sens_TM"/>
</dbReference>
<dbReference type="GO" id="GO:0016989">
    <property type="term" value="F:sigma factor antagonist activity"/>
    <property type="evidence" value="ECO:0007669"/>
    <property type="project" value="TreeGrafter"/>
</dbReference>
<dbReference type="EMBL" id="MOBK01000001">
    <property type="protein sequence ID" value="RON25141.1"/>
    <property type="molecule type" value="Genomic_DNA"/>
</dbReference>
<reference evidence="4 5" key="1">
    <citation type="submission" date="2016-10" db="EMBL/GenBank/DDBJ databases">
        <title>Comparative genome analysis of multiple Pseudomonas spp. focuses on biocontrol and plant growth promoting traits.</title>
        <authorList>
            <person name="Tao X.-Y."/>
            <person name="Taylor C.G."/>
        </authorList>
    </citation>
    <scope>NUCLEOTIDE SEQUENCE [LARGE SCALE GENOMIC DNA]</scope>
    <source>
        <strain evidence="4 5">38D7</strain>
    </source>
</reference>
<proteinExistence type="predicted"/>
<evidence type="ECO:0000259" key="3">
    <source>
        <dbReference type="Pfam" id="PF16220"/>
    </source>
</evidence>